<evidence type="ECO:0000313" key="5">
    <source>
        <dbReference type="Proteomes" id="UP000516421"/>
    </source>
</evidence>
<name>A0A7H2BMI8_9MICC</name>
<accession>A0A7H2BMI8</accession>
<feature type="compositionally biased region" description="Low complexity" evidence="1">
    <location>
        <begin position="29"/>
        <end position="79"/>
    </location>
</feature>
<dbReference type="KEGG" id="rama:IDM48_05780"/>
<feature type="signal peptide" evidence="2">
    <location>
        <begin position="1"/>
        <end position="20"/>
    </location>
</feature>
<dbReference type="Pfam" id="PF19843">
    <property type="entry name" value="DUF6318"/>
    <property type="match status" value="1"/>
</dbReference>
<feature type="chain" id="PRO_5039499622" description="DUF6318 domain-containing protein" evidence="2">
    <location>
        <begin position="21"/>
        <end position="243"/>
    </location>
</feature>
<protein>
    <recommendedName>
        <fullName evidence="3">DUF6318 domain-containing protein</fullName>
    </recommendedName>
</protein>
<keyword evidence="2" id="KW-0732">Signal</keyword>
<evidence type="ECO:0000256" key="1">
    <source>
        <dbReference type="SAM" id="MobiDB-lite"/>
    </source>
</evidence>
<dbReference type="AlphaFoldDB" id="A0A7H2BMI8"/>
<evidence type="ECO:0000259" key="3">
    <source>
        <dbReference type="Pfam" id="PF19843"/>
    </source>
</evidence>
<dbReference type="PROSITE" id="PS51257">
    <property type="entry name" value="PROKAR_LIPOPROTEIN"/>
    <property type="match status" value="1"/>
</dbReference>
<feature type="region of interest" description="Disordered" evidence="1">
    <location>
        <begin position="29"/>
        <end position="103"/>
    </location>
</feature>
<organism evidence="4 5">
    <name type="scientific">Rothia amarae</name>
    <dbReference type="NCBI Taxonomy" id="169480"/>
    <lineage>
        <taxon>Bacteria</taxon>
        <taxon>Bacillati</taxon>
        <taxon>Actinomycetota</taxon>
        <taxon>Actinomycetes</taxon>
        <taxon>Micrococcales</taxon>
        <taxon>Micrococcaceae</taxon>
        <taxon>Rothia</taxon>
    </lineage>
</organism>
<reference evidence="4 5" key="1">
    <citation type="submission" date="2020-09" db="EMBL/GenBank/DDBJ databases">
        <title>Investigation of environmental microbe.</title>
        <authorList>
            <person name="Ou Y."/>
            <person name="Kang Q."/>
        </authorList>
    </citation>
    <scope>NUCLEOTIDE SEQUENCE [LARGE SCALE GENOMIC DNA]</scope>
    <source>
        <strain evidence="4 5">KJZ-9</strain>
    </source>
</reference>
<evidence type="ECO:0000313" key="4">
    <source>
        <dbReference type="EMBL" id="QNV40884.1"/>
    </source>
</evidence>
<dbReference type="EMBL" id="CP061538">
    <property type="protein sequence ID" value="QNV40884.1"/>
    <property type="molecule type" value="Genomic_DNA"/>
</dbReference>
<feature type="domain" description="DUF6318" evidence="3">
    <location>
        <begin position="80"/>
        <end position="237"/>
    </location>
</feature>
<dbReference type="Proteomes" id="UP000516421">
    <property type="component" value="Chromosome"/>
</dbReference>
<dbReference type="RefSeq" id="WP_190618535.1">
    <property type="nucleotide sequence ID" value="NZ_CP061538.1"/>
</dbReference>
<sequence>MSRSLPTSKFLTTTSTALLASLLFVGCGSNSESSDANATASSSSTSASTSPSSSQNSSAHPDQSATASSSEKSSSNATNGKYKPADEHGPAQNVPKPVKPEGMDVETPEAMEKFIYYWNDLNNYAIQTGDTTEVRKHTASSFQTYVDNFAVWDGVYRDGGWIAGGLVKPAAGTSGAVSLGDGFYAVPMNYETGDALIVDKGEGEPRYKAYKLSEDNGTGYELKVQFSDSGEWFVIDQKIVGDQ</sequence>
<gene>
    <name evidence="4" type="ORF">IDM48_05780</name>
</gene>
<proteinExistence type="predicted"/>
<keyword evidence="5" id="KW-1185">Reference proteome</keyword>
<dbReference type="InterPro" id="IPR046281">
    <property type="entry name" value="DUF6318"/>
</dbReference>
<evidence type="ECO:0000256" key="2">
    <source>
        <dbReference type="SAM" id="SignalP"/>
    </source>
</evidence>